<dbReference type="PANTHER" id="PTHR30572">
    <property type="entry name" value="MEMBRANE COMPONENT OF TRANSPORTER-RELATED"/>
    <property type="match status" value="1"/>
</dbReference>
<evidence type="ECO:0000313" key="11">
    <source>
        <dbReference type="Proteomes" id="UP000676967"/>
    </source>
</evidence>
<comment type="similarity">
    <text evidence="6">Belongs to the ABC-4 integral membrane protein family.</text>
</comment>
<feature type="region of interest" description="Disordered" evidence="7">
    <location>
        <begin position="62"/>
        <end position="84"/>
    </location>
</feature>
<feature type="transmembrane region" description="Helical" evidence="8">
    <location>
        <begin position="419"/>
        <end position="437"/>
    </location>
</feature>
<evidence type="ECO:0000256" key="6">
    <source>
        <dbReference type="ARBA" id="ARBA00038076"/>
    </source>
</evidence>
<dbReference type="Pfam" id="PF02687">
    <property type="entry name" value="FtsX"/>
    <property type="match status" value="1"/>
</dbReference>
<feature type="transmembrane region" description="Helical" evidence="8">
    <location>
        <begin position="376"/>
        <end position="398"/>
    </location>
</feature>
<evidence type="ECO:0000256" key="5">
    <source>
        <dbReference type="ARBA" id="ARBA00023136"/>
    </source>
</evidence>
<feature type="transmembrane region" description="Helical" evidence="8">
    <location>
        <begin position="844"/>
        <end position="864"/>
    </location>
</feature>
<keyword evidence="3 8" id="KW-0812">Transmembrane</keyword>
<evidence type="ECO:0000313" key="10">
    <source>
        <dbReference type="EMBL" id="BCJ46505.1"/>
    </source>
</evidence>
<feature type="transmembrane region" description="Helical" evidence="8">
    <location>
        <begin position="295"/>
        <end position="316"/>
    </location>
</feature>
<keyword evidence="4 8" id="KW-1133">Transmembrane helix</keyword>
<gene>
    <name evidence="10" type="ORF">Aiant_71620</name>
</gene>
<sequence length="885" mass="91209">MSELGSVLRRVRAFAGQLTLLAVLAALAAFLVSGPVRLANGRTDDGLRGDIAKLPAASRDLTYSGIRQGGEPSRAEGSGRLEPIHRGLPEPLPGMVAGSWYIAETELSSIRPAGVEPGECPNLVRVRWQTGSNGTVTMVDGRGPKSGRTPELVIGRDAAAALGIKVGDRVSLGSEAGRVEAAVVGIFTPVNPADPIWSDQELAPGACPDPREGQRSEAVLLTDQPGVIRIGAALANLGDRWRYRLDEKRITADQVKVLTKAVATARRVPPELTALQSSLDTTLGQFDEQVGAVRALLAVVQAGILATAAGLILLAARLMADRRRAEFALVRARGGAVRTVAGRTVRETLTVVPIAVAAGWLAGLLLPGRAAPEEPLLVLAVALVAVLAAPLFAALGARHPAFSGHRPDAASLRPSPRRLTAEAFLVLLAGGGIYLLRRRGLDAGAGVDPYLIAAPVLLALAASVVALRLVPFPLRWAGNLTARARGAIAFLGLSGAGRAPLHSGPLAVLVVAIATGLFTGTVTSTVGAARDHAAELAVPADATVSGYRFGPDVADRIAALPHVTKATSMLLYQGATVRGDTTPLLTQTQAMVVDAATAGLDLPDVLVGAKPGGAAVPVIVSPRLAAQLGGGGGRVEVQGRDYAFTVARVQATVPGLSTEARDFMVLPRQAMPIPDFQPILPNRILVAGSGFDPERVRQAADDSQRALLAGLTGKQQKDGALAVPAVVTTRTAYRATLEQRGVDGALSFTFAAGMIAAAALSLTAVALAVLTGAPARGRTLSRLRTMGLSPRQGRRLLIFEILPLIGVAVLAGGLAGFVLPALIGPALGLSGFTSGVTAGITLDPWFAGGVLVVAAFAVLAALVVENIANRRLRLGTVLRLGEEQS</sequence>
<keyword evidence="11" id="KW-1185">Reference proteome</keyword>
<feature type="transmembrane region" description="Helical" evidence="8">
    <location>
        <begin position="796"/>
        <end position="824"/>
    </location>
</feature>
<keyword evidence="2" id="KW-1003">Cell membrane</keyword>
<feature type="transmembrane region" description="Helical" evidence="8">
    <location>
        <begin position="449"/>
        <end position="470"/>
    </location>
</feature>
<dbReference type="RefSeq" id="WP_189333989.1">
    <property type="nucleotide sequence ID" value="NZ_AP023356.1"/>
</dbReference>
<dbReference type="EMBL" id="AP023356">
    <property type="protein sequence ID" value="BCJ46505.1"/>
    <property type="molecule type" value="Genomic_DNA"/>
</dbReference>
<evidence type="ECO:0000256" key="8">
    <source>
        <dbReference type="SAM" id="Phobius"/>
    </source>
</evidence>
<comment type="subcellular location">
    <subcellularLocation>
        <location evidence="1">Cell membrane</location>
        <topology evidence="1">Multi-pass membrane protein</topology>
    </subcellularLocation>
</comment>
<keyword evidence="5 8" id="KW-0472">Membrane</keyword>
<evidence type="ECO:0000256" key="4">
    <source>
        <dbReference type="ARBA" id="ARBA00022989"/>
    </source>
</evidence>
<feature type="compositionally biased region" description="Basic and acidic residues" evidence="7">
    <location>
        <begin position="73"/>
        <end position="84"/>
    </location>
</feature>
<proteinExistence type="inferred from homology"/>
<accession>A0ABN6CN04</accession>
<evidence type="ECO:0000256" key="1">
    <source>
        <dbReference type="ARBA" id="ARBA00004651"/>
    </source>
</evidence>
<feature type="domain" description="ABC3 transporter permease C-terminal" evidence="9">
    <location>
        <begin position="754"/>
        <end position="863"/>
    </location>
</feature>
<dbReference type="Proteomes" id="UP000676967">
    <property type="component" value="Chromosome"/>
</dbReference>
<dbReference type="InterPro" id="IPR050250">
    <property type="entry name" value="Macrolide_Exporter_MacB"/>
</dbReference>
<evidence type="ECO:0000259" key="9">
    <source>
        <dbReference type="Pfam" id="PF02687"/>
    </source>
</evidence>
<organism evidence="10 11">
    <name type="scientific">Actinoplanes ianthinogenes</name>
    <dbReference type="NCBI Taxonomy" id="122358"/>
    <lineage>
        <taxon>Bacteria</taxon>
        <taxon>Bacillati</taxon>
        <taxon>Actinomycetota</taxon>
        <taxon>Actinomycetes</taxon>
        <taxon>Micromonosporales</taxon>
        <taxon>Micromonosporaceae</taxon>
        <taxon>Actinoplanes</taxon>
    </lineage>
</organism>
<protein>
    <submittedName>
        <fullName evidence="10">Membrane protein</fullName>
    </submittedName>
</protein>
<reference evidence="10 11" key="1">
    <citation type="submission" date="2020-08" db="EMBL/GenBank/DDBJ databases">
        <title>Whole genome shotgun sequence of Actinoplanes ianthinogenes NBRC 13996.</title>
        <authorList>
            <person name="Komaki H."/>
            <person name="Tamura T."/>
        </authorList>
    </citation>
    <scope>NUCLEOTIDE SEQUENCE [LARGE SCALE GENOMIC DNA]</scope>
    <source>
        <strain evidence="10 11">NBRC 13996</strain>
    </source>
</reference>
<name>A0ABN6CN04_9ACTN</name>
<feature type="transmembrane region" description="Helical" evidence="8">
    <location>
        <begin position="348"/>
        <end position="370"/>
    </location>
</feature>
<feature type="transmembrane region" description="Helical" evidence="8">
    <location>
        <begin position="748"/>
        <end position="775"/>
    </location>
</feature>
<evidence type="ECO:0000256" key="7">
    <source>
        <dbReference type="SAM" id="MobiDB-lite"/>
    </source>
</evidence>
<evidence type="ECO:0000256" key="2">
    <source>
        <dbReference type="ARBA" id="ARBA00022475"/>
    </source>
</evidence>
<dbReference type="PANTHER" id="PTHR30572:SF4">
    <property type="entry name" value="ABC TRANSPORTER PERMEASE YTRF"/>
    <property type="match status" value="1"/>
</dbReference>
<evidence type="ECO:0000256" key="3">
    <source>
        <dbReference type="ARBA" id="ARBA00022692"/>
    </source>
</evidence>
<dbReference type="InterPro" id="IPR003838">
    <property type="entry name" value="ABC3_permease_C"/>
</dbReference>
<feature type="transmembrane region" description="Helical" evidence="8">
    <location>
        <begin position="506"/>
        <end position="529"/>
    </location>
</feature>